<keyword evidence="16" id="KW-1185">Reference proteome</keyword>
<dbReference type="GO" id="GO:0046872">
    <property type="term" value="F:metal ion binding"/>
    <property type="evidence" value="ECO:0007669"/>
    <property type="project" value="UniProtKB-KW"/>
</dbReference>
<keyword evidence="9 13" id="KW-0067">ATP-binding</keyword>
<evidence type="ECO:0000256" key="14">
    <source>
        <dbReference type="RuleBase" id="RU004165"/>
    </source>
</evidence>
<dbReference type="PANTHER" id="PTHR11441">
    <property type="entry name" value="THYMIDINE KINASE"/>
    <property type="match status" value="1"/>
</dbReference>
<keyword evidence="3 13" id="KW-0237">DNA synthesis</keyword>
<dbReference type="OrthoDB" id="439028at2759"/>
<evidence type="ECO:0000256" key="4">
    <source>
        <dbReference type="ARBA" id="ARBA00022679"/>
    </source>
</evidence>
<evidence type="ECO:0000313" key="16">
    <source>
        <dbReference type="Proteomes" id="UP000030745"/>
    </source>
</evidence>
<dbReference type="GO" id="GO:0042802">
    <property type="term" value="F:identical protein binding"/>
    <property type="evidence" value="ECO:0007669"/>
    <property type="project" value="UniProtKB-ARBA"/>
</dbReference>
<comment type="similarity">
    <text evidence="1 14">Belongs to the thymidine kinase family.</text>
</comment>
<dbReference type="PANTHER" id="PTHR11441:SF0">
    <property type="entry name" value="THYMIDINE KINASE, CYTOSOLIC"/>
    <property type="match status" value="1"/>
</dbReference>
<evidence type="ECO:0000256" key="6">
    <source>
        <dbReference type="ARBA" id="ARBA00022741"/>
    </source>
</evidence>
<evidence type="ECO:0000256" key="7">
    <source>
        <dbReference type="ARBA" id="ARBA00022777"/>
    </source>
</evidence>
<dbReference type="AlphaFoldDB" id="A0A067CQB8"/>
<dbReference type="OMA" id="EAYEPRC"/>
<evidence type="ECO:0000256" key="2">
    <source>
        <dbReference type="ARBA" id="ARBA00012118"/>
    </source>
</evidence>
<dbReference type="Proteomes" id="UP000030745">
    <property type="component" value="Unassembled WGS sequence"/>
</dbReference>
<evidence type="ECO:0000313" key="15">
    <source>
        <dbReference type="EMBL" id="KDO31455.1"/>
    </source>
</evidence>
<evidence type="ECO:0000256" key="3">
    <source>
        <dbReference type="ARBA" id="ARBA00022634"/>
    </source>
</evidence>
<dbReference type="SUPFAM" id="SSF57716">
    <property type="entry name" value="Glucocorticoid receptor-like (DNA-binding domain)"/>
    <property type="match status" value="1"/>
</dbReference>
<evidence type="ECO:0000256" key="12">
    <source>
        <dbReference type="PIRSR" id="PIRSR035805-2"/>
    </source>
</evidence>
<dbReference type="Gene3D" id="3.40.50.300">
    <property type="entry name" value="P-loop containing nucleotide triphosphate hydrolases"/>
    <property type="match status" value="1"/>
</dbReference>
<dbReference type="EC" id="2.7.1.21" evidence="2 13"/>
<evidence type="ECO:0000256" key="5">
    <source>
        <dbReference type="ARBA" id="ARBA00022723"/>
    </source>
</evidence>
<reference evidence="15 16" key="1">
    <citation type="journal article" date="2013" name="PLoS Genet.">
        <title>Distinctive expansion of potential virulence genes in the genome of the oomycete fish pathogen Saprolegnia parasitica.</title>
        <authorList>
            <person name="Jiang R.H."/>
            <person name="de Bruijn I."/>
            <person name="Haas B.J."/>
            <person name="Belmonte R."/>
            <person name="Lobach L."/>
            <person name="Christie J."/>
            <person name="van den Ackerveken G."/>
            <person name="Bottin A."/>
            <person name="Bulone V."/>
            <person name="Diaz-Moreno S.M."/>
            <person name="Dumas B."/>
            <person name="Fan L."/>
            <person name="Gaulin E."/>
            <person name="Govers F."/>
            <person name="Grenville-Briggs L.J."/>
            <person name="Horner N.R."/>
            <person name="Levin J.Z."/>
            <person name="Mammella M."/>
            <person name="Meijer H.J."/>
            <person name="Morris P."/>
            <person name="Nusbaum C."/>
            <person name="Oome S."/>
            <person name="Phillips A.J."/>
            <person name="van Rooyen D."/>
            <person name="Rzeszutek E."/>
            <person name="Saraiva M."/>
            <person name="Secombes C.J."/>
            <person name="Seidl M.F."/>
            <person name="Snel B."/>
            <person name="Stassen J.H."/>
            <person name="Sykes S."/>
            <person name="Tripathy S."/>
            <person name="van den Berg H."/>
            <person name="Vega-Arreguin J.C."/>
            <person name="Wawra S."/>
            <person name="Young S.K."/>
            <person name="Zeng Q."/>
            <person name="Dieguez-Uribeondo J."/>
            <person name="Russ C."/>
            <person name="Tyler B.M."/>
            <person name="van West P."/>
        </authorList>
    </citation>
    <scope>NUCLEOTIDE SEQUENCE [LARGE SCALE GENOMIC DNA]</scope>
    <source>
        <strain evidence="15 16">CBS 223.65</strain>
    </source>
</reference>
<dbReference type="InterPro" id="IPR027417">
    <property type="entry name" value="P-loop_NTPase"/>
</dbReference>
<dbReference type="GO" id="GO:0005524">
    <property type="term" value="F:ATP binding"/>
    <property type="evidence" value="ECO:0007669"/>
    <property type="project" value="UniProtKB-KW"/>
</dbReference>
<protein>
    <recommendedName>
        <fullName evidence="2 13">Thymidine kinase</fullName>
        <ecNumber evidence="2 13">2.7.1.21</ecNumber>
    </recommendedName>
</protein>
<keyword evidence="7 13" id="KW-0418">Kinase</keyword>
<dbReference type="KEGG" id="spar:SPRG_04070"/>
<evidence type="ECO:0000256" key="1">
    <source>
        <dbReference type="ARBA" id="ARBA00007587"/>
    </source>
</evidence>
<evidence type="ECO:0000256" key="9">
    <source>
        <dbReference type="ARBA" id="ARBA00022840"/>
    </source>
</evidence>
<sequence>MFAAVNLPSNFHSSMSPSCVSLPSSSAKMPTRSLRRHAPQGELQLIIGPMFSGKTTELIRRMRRFHHAQLKCLVVRAVIDERYTKDDLVSTHDKQMIPATPVRRLAEVNEVFRQYDVIGIDEGHFYPDLDAFCDMAADEGKIVIVAALDGTFERKPFPQVCGLIPQAESVTKLSAVCAVCGTDAAFTRRIVNSTAIELVGGSEMYQPVCRACFTLPQKAEDGAESS</sequence>
<dbReference type="Pfam" id="PF00265">
    <property type="entry name" value="TK"/>
    <property type="match status" value="1"/>
</dbReference>
<evidence type="ECO:0000256" key="10">
    <source>
        <dbReference type="ARBA" id="ARBA00048254"/>
    </source>
</evidence>
<dbReference type="RefSeq" id="XP_012198050.1">
    <property type="nucleotide sequence ID" value="XM_012342660.1"/>
</dbReference>
<keyword evidence="8" id="KW-0862">Zinc</keyword>
<dbReference type="InterPro" id="IPR020633">
    <property type="entry name" value="Thymidine_kinase_CS"/>
</dbReference>
<comment type="catalytic activity">
    <reaction evidence="10 13">
        <text>thymidine + ATP = dTMP + ADP + H(+)</text>
        <dbReference type="Rhea" id="RHEA:19129"/>
        <dbReference type="ChEBI" id="CHEBI:15378"/>
        <dbReference type="ChEBI" id="CHEBI:17748"/>
        <dbReference type="ChEBI" id="CHEBI:30616"/>
        <dbReference type="ChEBI" id="CHEBI:63528"/>
        <dbReference type="ChEBI" id="CHEBI:456216"/>
        <dbReference type="EC" id="2.7.1.21"/>
    </reaction>
</comment>
<dbReference type="FunFam" id="3.30.60.20:FF:000051">
    <property type="entry name" value="Thymidine kinase"/>
    <property type="match status" value="1"/>
</dbReference>
<dbReference type="FunFam" id="3.40.50.300:FF:001270">
    <property type="entry name" value="Thymidine kinase"/>
    <property type="match status" value="1"/>
</dbReference>
<dbReference type="VEuPathDB" id="FungiDB:SPRG_04070"/>
<organism evidence="15 16">
    <name type="scientific">Saprolegnia parasitica (strain CBS 223.65)</name>
    <dbReference type="NCBI Taxonomy" id="695850"/>
    <lineage>
        <taxon>Eukaryota</taxon>
        <taxon>Sar</taxon>
        <taxon>Stramenopiles</taxon>
        <taxon>Oomycota</taxon>
        <taxon>Saprolegniomycetes</taxon>
        <taxon>Saprolegniales</taxon>
        <taxon>Saprolegniaceae</taxon>
        <taxon>Saprolegnia</taxon>
    </lineage>
</organism>
<dbReference type="STRING" id="695850.A0A067CQB8"/>
<feature type="binding site" evidence="12">
    <location>
        <position position="205"/>
    </location>
    <ligand>
        <name>substrate</name>
    </ligand>
</feature>
<gene>
    <name evidence="15" type="ORF">SPRG_04070</name>
</gene>
<keyword evidence="5" id="KW-0479">Metal-binding</keyword>
<dbReference type="GeneID" id="24126543"/>
<evidence type="ECO:0000256" key="13">
    <source>
        <dbReference type="RuleBase" id="RU000544"/>
    </source>
</evidence>
<dbReference type="EMBL" id="KK583198">
    <property type="protein sequence ID" value="KDO31455.1"/>
    <property type="molecule type" value="Genomic_DNA"/>
</dbReference>
<dbReference type="PROSITE" id="PS00603">
    <property type="entry name" value="TK_CELLULAR_TYPE"/>
    <property type="match status" value="1"/>
</dbReference>
<dbReference type="SUPFAM" id="SSF52540">
    <property type="entry name" value="P-loop containing nucleoside triphosphate hydrolases"/>
    <property type="match status" value="1"/>
</dbReference>
<feature type="active site" description="Proton acceptor" evidence="11">
    <location>
        <position position="122"/>
    </location>
</feature>
<dbReference type="GO" id="GO:0046104">
    <property type="term" value="P:thymidine metabolic process"/>
    <property type="evidence" value="ECO:0007669"/>
    <property type="project" value="TreeGrafter"/>
</dbReference>
<keyword evidence="6 13" id="KW-0547">Nucleotide-binding</keyword>
<keyword evidence="4 13" id="KW-0808">Transferase</keyword>
<evidence type="ECO:0000256" key="11">
    <source>
        <dbReference type="PIRSR" id="PIRSR035805-1"/>
    </source>
</evidence>
<dbReference type="GO" id="GO:0004797">
    <property type="term" value="F:thymidine kinase activity"/>
    <property type="evidence" value="ECO:0007669"/>
    <property type="project" value="UniProtKB-EC"/>
</dbReference>
<proteinExistence type="inferred from homology"/>
<evidence type="ECO:0000256" key="8">
    <source>
        <dbReference type="ARBA" id="ARBA00022833"/>
    </source>
</evidence>
<dbReference type="InterPro" id="IPR001267">
    <property type="entry name" value="Thymidine_kinase"/>
</dbReference>
<dbReference type="GO" id="GO:0071897">
    <property type="term" value="P:DNA biosynthetic process"/>
    <property type="evidence" value="ECO:0007669"/>
    <property type="project" value="UniProtKB-KW"/>
</dbReference>
<dbReference type="Gene3D" id="3.30.60.20">
    <property type="match status" value="1"/>
</dbReference>
<accession>A0A067CQB8</accession>
<dbReference type="PIRSF" id="PIRSF035805">
    <property type="entry name" value="TK_cell"/>
    <property type="match status" value="1"/>
</dbReference>
<name>A0A067CQB8_SAPPC</name>